<accession>K0T3N6</accession>
<evidence type="ECO:0000256" key="1">
    <source>
        <dbReference type="SAM" id="MobiDB-lite"/>
    </source>
</evidence>
<protein>
    <submittedName>
        <fullName evidence="3">Uncharacterized protein</fullName>
    </submittedName>
</protein>
<evidence type="ECO:0000256" key="2">
    <source>
        <dbReference type="SAM" id="SignalP"/>
    </source>
</evidence>
<organism evidence="3 4">
    <name type="scientific">Thalassiosira oceanica</name>
    <name type="common">Marine diatom</name>
    <dbReference type="NCBI Taxonomy" id="159749"/>
    <lineage>
        <taxon>Eukaryota</taxon>
        <taxon>Sar</taxon>
        <taxon>Stramenopiles</taxon>
        <taxon>Ochrophyta</taxon>
        <taxon>Bacillariophyta</taxon>
        <taxon>Coscinodiscophyceae</taxon>
        <taxon>Thalassiosirophycidae</taxon>
        <taxon>Thalassiosirales</taxon>
        <taxon>Thalassiosiraceae</taxon>
        <taxon>Thalassiosira</taxon>
    </lineage>
</organism>
<keyword evidence="2" id="KW-0732">Signal</keyword>
<name>K0T3N6_THAOC</name>
<proteinExistence type="predicted"/>
<keyword evidence="4" id="KW-1185">Reference proteome</keyword>
<dbReference type="OMA" id="DAGATMY"/>
<evidence type="ECO:0000313" key="4">
    <source>
        <dbReference type="Proteomes" id="UP000266841"/>
    </source>
</evidence>
<sequence>MKLSGIIVASSIAASSAFVPAPRQQPAPSTELNVATKGKIGPVRRAISSVTKDNFSATLAEIEPFLLEDTGITFYKKSMRRLGMKARVLGVEMPADYARDAKCTAKRREKQDAFCQIKAEEAAAAAAAAAEEEAAAAAAEEEAAAAVEEESATEEEPATED</sequence>
<feature type="region of interest" description="Disordered" evidence="1">
    <location>
        <begin position="133"/>
        <end position="161"/>
    </location>
</feature>
<dbReference type="eggNOG" id="ENOG502STQM">
    <property type="taxonomic scope" value="Eukaryota"/>
</dbReference>
<dbReference type="AlphaFoldDB" id="K0T3N6"/>
<gene>
    <name evidence="3" type="ORF">THAOC_06159</name>
</gene>
<dbReference type="Proteomes" id="UP000266841">
    <property type="component" value="Unassembled WGS sequence"/>
</dbReference>
<dbReference type="EMBL" id="AGNL01006029">
    <property type="protein sequence ID" value="EJK72320.1"/>
    <property type="molecule type" value="Genomic_DNA"/>
</dbReference>
<dbReference type="OrthoDB" id="45376at2759"/>
<comment type="caution">
    <text evidence="3">The sequence shown here is derived from an EMBL/GenBank/DDBJ whole genome shotgun (WGS) entry which is preliminary data.</text>
</comment>
<feature type="signal peptide" evidence="2">
    <location>
        <begin position="1"/>
        <end position="17"/>
    </location>
</feature>
<feature type="chain" id="PRO_5030173126" evidence="2">
    <location>
        <begin position="18"/>
        <end position="161"/>
    </location>
</feature>
<reference evidence="3 4" key="1">
    <citation type="journal article" date="2012" name="Genome Biol.">
        <title>Genome and low-iron response of an oceanic diatom adapted to chronic iron limitation.</title>
        <authorList>
            <person name="Lommer M."/>
            <person name="Specht M."/>
            <person name="Roy A.S."/>
            <person name="Kraemer L."/>
            <person name="Andreson R."/>
            <person name="Gutowska M.A."/>
            <person name="Wolf J."/>
            <person name="Bergner S.V."/>
            <person name="Schilhabel M.B."/>
            <person name="Klostermeier U.C."/>
            <person name="Beiko R.G."/>
            <person name="Rosenstiel P."/>
            <person name="Hippler M."/>
            <person name="Laroche J."/>
        </authorList>
    </citation>
    <scope>NUCLEOTIDE SEQUENCE [LARGE SCALE GENOMIC DNA]</scope>
    <source>
        <strain evidence="3 4">CCMP1005</strain>
    </source>
</reference>
<evidence type="ECO:0000313" key="3">
    <source>
        <dbReference type="EMBL" id="EJK72320.1"/>
    </source>
</evidence>